<dbReference type="PANTHER" id="PTHR45964:SF5">
    <property type="entry name" value="WSCD FAMILY MEMBER CG9164"/>
    <property type="match status" value="1"/>
</dbReference>
<dbReference type="SUPFAM" id="SSF52540">
    <property type="entry name" value="P-loop containing nucleoside triphosphate hydrolases"/>
    <property type="match status" value="1"/>
</dbReference>
<dbReference type="InterPro" id="IPR051589">
    <property type="entry name" value="Sialate-O-sulfotransferase"/>
</dbReference>
<proteinExistence type="inferred from homology"/>
<organism evidence="2 3">
    <name type="scientific">Lepeophtheirus salmonis</name>
    <name type="common">Salmon louse</name>
    <name type="synonym">Caligus salmonis</name>
    <dbReference type="NCBI Taxonomy" id="72036"/>
    <lineage>
        <taxon>Eukaryota</taxon>
        <taxon>Metazoa</taxon>
        <taxon>Ecdysozoa</taxon>
        <taxon>Arthropoda</taxon>
        <taxon>Crustacea</taxon>
        <taxon>Multicrustacea</taxon>
        <taxon>Hexanauplia</taxon>
        <taxon>Copepoda</taxon>
        <taxon>Siphonostomatoida</taxon>
        <taxon>Caligidae</taxon>
        <taxon>Lepeophtheirus</taxon>
    </lineage>
</organism>
<dbReference type="OrthoDB" id="5985073at2759"/>
<accession>A0A7R8CQA7</accession>
<comment type="similarity">
    <text evidence="1">Belongs to the WSCD family.</text>
</comment>
<keyword evidence="3" id="KW-1185">Reference proteome</keyword>
<sequence length="275" mass="32065">MSKIQKKVWLIRICLIGSAISFYLLIFSLNHVYSNKPPYPLVISMHDRKTNHVEHRPISHRFSNFIQRRSTIKWCHNLSFLNPKGPITALASFPGSGNTWVRYLIQQLTGSIYIDYDLMKNGFPAENVKDGVVLLVRDPYESLLAEFNRQNGGHIGHASTSNYRSIQWLKYVVDSAPSWSKFYTSWFNSFSESDHHVIFYSDLKRDLRTELVKLGKFLLQSDFSIKMLDCVMSRKDGKFKRAKKKINFPIFNQIMNTTIESEKQKVLKLFQKDTL</sequence>
<protein>
    <submittedName>
        <fullName evidence="2">(salmon louse) hypothetical protein</fullName>
    </submittedName>
</protein>
<name>A0A7R8CQA7_LEPSM</name>
<reference evidence="2" key="1">
    <citation type="submission" date="2021-02" db="EMBL/GenBank/DDBJ databases">
        <authorList>
            <person name="Bekaert M."/>
        </authorList>
    </citation>
    <scope>NUCLEOTIDE SEQUENCE</scope>
    <source>
        <strain evidence="2">IoA-00</strain>
    </source>
</reference>
<gene>
    <name evidence="2" type="ORF">LSAA_7143</name>
</gene>
<evidence type="ECO:0000256" key="1">
    <source>
        <dbReference type="ARBA" id="ARBA00010236"/>
    </source>
</evidence>
<dbReference type="PANTHER" id="PTHR45964">
    <property type="entry name" value="WSCD FAMILY MEMBER CG9164"/>
    <property type="match status" value="1"/>
</dbReference>
<dbReference type="EMBL" id="HG994582">
    <property type="protein sequence ID" value="CAF2891358.1"/>
    <property type="molecule type" value="Genomic_DNA"/>
</dbReference>
<dbReference type="Gene3D" id="3.40.50.300">
    <property type="entry name" value="P-loop containing nucleotide triphosphate hydrolases"/>
    <property type="match status" value="1"/>
</dbReference>
<dbReference type="InterPro" id="IPR027417">
    <property type="entry name" value="P-loop_NTPase"/>
</dbReference>
<evidence type="ECO:0000313" key="2">
    <source>
        <dbReference type="EMBL" id="CAF2891358.1"/>
    </source>
</evidence>
<evidence type="ECO:0000313" key="3">
    <source>
        <dbReference type="Proteomes" id="UP000675881"/>
    </source>
</evidence>
<dbReference type="AlphaFoldDB" id="A0A7R8CQA7"/>
<dbReference type="Proteomes" id="UP000675881">
    <property type="component" value="Chromosome 3"/>
</dbReference>